<dbReference type="Pfam" id="PF11223">
    <property type="entry name" value="DUF3020"/>
    <property type="match status" value="1"/>
</dbReference>
<proteinExistence type="predicted"/>
<comment type="caution">
    <text evidence="2">The sequence shown here is derived from an EMBL/GenBank/DDBJ whole genome shotgun (WGS) entry which is preliminary data.</text>
</comment>
<dbReference type="InterPro" id="IPR021386">
    <property type="entry name" value="SPP41_DUF3020"/>
</dbReference>
<reference evidence="2" key="1">
    <citation type="submission" date="2017-01" db="EMBL/GenBank/DDBJ databases">
        <authorList>
            <person name="Mah S.A."/>
            <person name="Swanson W.J."/>
            <person name="Moy G.W."/>
            <person name="Vacquier V.D."/>
        </authorList>
    </citation>
    <scope>NUCLEOTIDE SEQUENCE [LARGE SCALE GENOMIC DNA]</scope>
    <source>
        <strain evidence="2">ID-206-W2</strain>
    </source>
</reference>
<evidence type="ECO:0000313" key="3">
    <source>
        <dbReference type="EMBL" id="OMJ17332.1"/>
    </source>
</evidence>
<protein>
    <recommendedName>
        <fullName evidence="1">DUF3020 domain-containing protein</fullName>
    </recommendedName>
</protein>
<organism evidence="2 4">
    <name type="scientific">Smittium culicis</name>
    <dbReference type="NCBI Taxonomy" id="133412"/>
    <lineage>
        <taxon>Eukaryota</taxon>
        <taxon>Fungi</taxon>
        <taxon>Fungi incertae sedis</taxon>
        <taxon>Zoopagomycota</taxon>
        <taxon>Kickxellomycotina</taxon>
        <taxon>Harpellomycetes</taxon>
        <taxon>Harpellales</taxon>
        <taxon>Legeriomycetaceae</taxon>
        <taxon>Smittium</taxon>
    </lineage>
</organism>
<evidence type="ECO:0000313" key="4">
    <source>
        <dbReference type="Proteomes" id="UP000187429"/>
    </source>
</evidence>
<evidence type="ECO:0000259" key="1">
    <source>
        <dbReference type="Pfam" id="PF11223"/>
    </source>
</evidence>
<dbReference type="EMBL" id="LSSM01004741">
    <property type="protein sequence ID" value="OMJ14214.1"/>
    <property type="molecule type" value="Genomic_DNA"/>
</dbReference>
<dbReference type="Proteomes" id="UP000187429">
    <property type="component" value="Unassembled WGS sequence"/>
</dbReference>
<evidence type="ECO:0000313" key="2">
    <source>
        <dbReference type="EMBL" id="OMJ14214.1"/>
    </source>
</evidence>
<name>A0A1R1XHU6_9FUNG</name>
<reference evidence="4" key="2">
    <citation type="submission" date="2017-01" db="EMBL/GenBank/DDBJ databases">
        <authorList>
            <person name="Wang Y."/>
            <person name="White M."/>
            <person name="Kvist S."/>
            <person name="Moncalvo J.-M."/>
        </authorList>
    </citation>
    <scope>NUCLEOTIDE SEQUENCE [LARGE SCALE GENOMIC DNA]</scope>
    <source>
        <strain evidence="4">ID-206-W2</strain>
    </source>
</reference>
<dbReference type="AlphaFoldDB" id="A0A1R1XHU6"/>
<sequence>MIDSNKTFKRGYNNPMQDKFHCLRFLSQDINVAKNPEDLNLKTRIEHDSRVRRENRERKKKWRMMNVEKNKNIDLRCRIKWHGSNKR</sequence>
<gene>
    <name evidence="3" type="ORF">AYI69_g7470</name>
    <name evidence="2" type="ORF">AYI69_g8692</name>
</gene>
<dbReference type="EMBL" id="LSSM01003623">
    <property type="protein sequence ID" value="OMJ17332.1"/>
    <property type="molecule type" value="Genomic_DNA"/>
</dbReference>
<accession>A0A1R1XHU6</accession>
<keyword evidence="4" id="KW-1185">Reference proteome</keyword>
<feature type="domain" description="DUF3020" evidence="1">
    <location>
        <begin position="55"/>
        <end position="80"/>
    </location>
</feature>